<evidence type="ECO:0000313" key="2">
    <source>
        <dbReference type="EMBL" id="AIF13140.1"/>
    </source>
</evidence>
<proteinExistence type="predicted"/>
<accession>A0A075HD69</accession>
<dbReference type="Pfam" id="PF20221">
    <property type="entry name" value="DUF6580"/>
    <property type="match status" value="1"/>
</dbReference>
<feature type="transmembrane region" description="Helical" evidence="1">
    <location>
        <begin position="165"/>
        <end position="191"/>
    </location>
</feature>
<keyword evidence="1" id="KW-0472">Membrane</keyword>
<feature type="transmembrane region" description="Helical" evidence="1">
    <location>
        <begin position="12"/>
        <end position="30"/>
    </location>
</feature>
<dbReference type="Gene3D" id="1.10.1760.20">
    <property type="match status" value="1"/>
</dbReference>
<dbReference type="InterPro" id="IPR046487">
    <property type="entry name" value="DUF6580"/>
</dbReference>
<feature type="transmembrane region" description="Helical" evidence="1">
    <location>
        <begin position="42"/>
        <end position="59"/>
    </location>
</feature>
<keyword evidence="1" id="KW-0812">Transmembrane</keyword>
<sequence>MFDAHAVTIGPHGMLFINAAMLSLIGWALWRAERKLASGSDWILLMMLGVFAVSGRVLLEPIPNIQPVTVIVLLAGVHYGAPRAIALATAVTLCSNLILGHGLWSLYQAVGWSAAGVVGALMSNQLLIDGRLSVKRLAIVAAASAFAFDWIVSVSVLHSMGSELLLPYIAAGLPFDLLHAVGNVAFVAWLANPLSEVMSKHLDASPPMAVSESVSSTF</sequence>
<keyword evidence="1" id="KW-1133">Transmembrane helix</keyword>
<feature type="transmembrane region" description="Helical" evidence="1">
    <location>
        <begin position="137"/>
        <end position="159"/>
    </location>
</feature>
<feature type="transmembrane region" description="Helical" evidence="1">
    <location>
        <begin position="110"/>
        <end position="128"/>
    </location>
</feature>
<name>A0A075HD69_9EURY</name>
<organism evidence="2">
    <name type="scientific">uncultured marine group II/III euryarchaeote KM3_60_A09</name>
    <dbReference type="NCBI Taxonomy" id="1456468"/>
    <lineage>
        <taxon>Archaea</taxon>
        <taxon>Methanobacteriati</taxon>
        <taxon>Methanobacteriota</taxon>
        <taxon>environmental samples</taxon>
    </lineage>
</organism>
<protein>
    <recommendedName>
        <fullName evidence="3">ECF transporter S component</fullName>
    </recommendedName>
</protein>
<reference evidence="2" key="1">
    <citation type="journal article" date="2014" name="Genome Biol. Evol.">
        <title>Pangenome evidence for extensive interdomain horizontal transfer affecting lineage core and shell genes in uncultured planktonic thaumarchaeota and euryarchaeota.</title>
        <authorList>
            <person name="Deschamps P."/>
            <person name="Zivanovic Y."/>
            <person name="Moreira D."/>
            <person name="Rodriguez-Valera F."/>
            <person name="Lopez-Garcia P."/>
        </authorList>
    </citation>
    <scope>NUCLEOTIDE SEQUENCE</scope>
</reference>
<dbReference type="EMBL" id="KF900964">
    <property type="protein sequence ID" value="AIF13140.1"/>
    <property type="molecule type" value="Genomic_DNA"/>
</dbReference>
<evidence type="ECO:0000256" key="1">
    <source>
        <dbReference type="SAM" id="Phobius"/>
    </source>
</evidence>
<dbReference type="AlphaFoldDB" id="A0A075HD69"/>
<evidence type="ECO:0008006" key="3">
    <source>
        <dbReference type="Google" id="ProtNLM"/>
    </source>
</evidence>